<feature type="compositionally biased region" description="Acidic residues" evidence="1">
    <location>
        <begin position="321"/>
        <end position="342"/>
    </location>
</feature>
<dbReference type="Proteomes" id="UP001220670">
    <property type="component" value="Unassembled WGS sequence"/>
</dbReference>
<feature type="compositionally biased region" description="Basic residues" evidence="1">
    <location>
        <begin position="246"/>
        <end position="257"/>
    </location>
</feature>
<evidence type="ECO:0000256" key="2">
    <source>
        <dbReference type="SAM" id="Phobius"/>
    </source>
</evidence>
<evidence type="ECO:0000256" key="1">
    <source>
        <dbReference type="SAM" id="MobiDB-lite"/>
    </source>
</evidence>
<comment type="caution">
    <text evidence="3">The sequence shown here is derived from an EMBL/GenBank/DDBJ whole genome shotgun (WGS) entry which is preliminary data.</text>
</comment>
<reference evidence="3" key="1">
    <citation type="submission" date="2023-01" db="EMBL/GenBank/DDBJ databases">
        <title>Genome analysis of 13 Lactobacillus isolated from gut of wild boar.</title>
        <authorList>
            <person name="Papp P."/>
            <person name="Libisch B."/>
            <person name="Nagy T."/>
            <person name="Olasz F."/>
        </authorList>
    </citation>
    <scope>NUCLEOTIDE SEQUENCE</scope>
    <source>
        <strain evidence="3">F146</strain>
    </source>
</reference>
<sequence length="371" mass="42703">MLKRDNNQSDGSLDDLISFTSSINNDLKPPTKHKHQKKLKIPISILILTFLFCLGAIFFINHTQTVNATKASFIVKRDFNPKTTDLTKHASIKDMDKLKEYAENLSDSDKRAYYLKLAEAGRQAVQDQQRYNYLIDANGKYSTRLTEKRLTRDMDILDGEKKMNDRLPKYSYRSYWRYMDLIGSTQVVNYLHQHTNELFTKKGKVKKNVSFQQVDQLLYYHSKYKKKFQQSADDYNRLTLARKVLVKRQKKQEKKRRKEEAKKRKEESIKESLKRAQESSKAVQDSIKNAQNKQTANTRTSSATSISSSNDSSPSSNTDNNDNDDNDNDDAQSAEESSDDESSSSSYDSASMSKDISSILHSSRNNQSSEQ</sequence>
<name>A0AAJ1HV53_LIMMU</name>
<feature type="compositionally biased region" description="Polar residues" evidence="1">
    <location>
        <begin position="359"/>
        <end position="371"/>
    </location>
</feature>
<dbReference type="RefSeq" id="WP_272225725.1">
    <property type="nucleotide sequence ID" value="NZ_JAQONE010000005.1"/>
</dbReference>
<accession>A0AAJ1HV53</accession>
<keyword evidence="2" id="KW-0812">Transmembrane</keyword>
<feature type="transmembrane region" description="Helical" evidence="2">
    <location>
        <begin position="41"/>
        <end position="60"/>
    </location>
</feature>
<feature type="region of interest" description="Disordered" evidence="1">
    <location>
        <begin position="246"/>
        <end position="371"/>
    </location>
</feature>
<feature type="compositionally biased region" description="Low complexity" evidence="1">
    <location>
        <begin position="295"/>
        <end position="320"/>
    </location>
</feature>
<feature type="compositionally biased region" description="Polar residues" evidence="1">
    <location>
        <begin position="279"/>
        <end position="294"/>
    </location>
</feature>
<keyword evidence="2" id="KW-0472">Membrane</keyword>
<keyword evidence="2" id="KW-1133">Transmembrane helix</keyword>
<protein>
    <submittedName>
        <fullName evidence="3">Uncharacterized protein</fullName>
    </submittedName>
</protein>
<evidence type="ECO:0000313" key="3">
    <source>
        <dbReference type="EMBL" id="MDC2829065.1"/>
    </source>
</evidence>
<organism evidence="3 4">
    <name type="scientific">Limosilactobacillus mucosae</name>
    <name type="common">Lactobacillus mucosae</name>
    <dbReference type="NCBI Taxonomy" id="97478"/>
    <lineage>
        <taxon>Bacteria</taxon>
        <taxon>Bacillati</taxon>
        <taxon>Bacillota</taxon>
        <taxon>Bacilli</taxon>
        <taxon>Lactobacillales</taxon>
        <taxon>Lactobacillaceae</taxon>
        <taxon>Limosilactobacillus</taxon>
    </lineage>
</organism>
<proteinExistence type="predicted"/>
<feature type="compositionally biased region" description="Low complexity" evidence="1">
    <location>
        <begin position="343"/>
        <end position="358"/>
    </location>
</feature>
<gene>
    <name evidence="3" type="ORF">PO250_01780</name>
</gene>
<evidence type="ECO:0000313" key="4">
    <source>
        <dbReference type="Proteomes" id="UP001220670"/>
    </source>
</evidence>
<dbReference type="AlphaFoldDB" id="A0AAJ1HV53"/>
<dbReference type="EMBL" id="JAQONE010000005">
    <property type="protein sequence ID" value="MDC2829065.1"/>
    <property type="molecule type" value="Genomic_DNA"/>
</dbReference>
<feature type="compositionally biased region" description="Basic and acidic residues" evidence="1">
    <location>
        <begin position="258"/>
        <end position="278"/>
    </location>
</feature>